<dbReference type="SUPFAM" id="SSF46785">
    <property type="entry name" value="Winged helix' DNA-binding domain"/>
    <property type="match status" value="1"/>
</dbReference>
<evidence type="ECO:0000313" key="6">
    <source>
        <dbReference type="Proteomes" id="UP000749311"/>
    </source>
</evidence>
<sequence length="120" mass="13207">MMDFDASVPIWLQLVAEFRRRIAAGEWAQDSRIAGVRELAVDLGVNPNTVQRALAELERDGLCRSERTSGRFVTADPALIDDLRRDMAAQAADAFVHAGRGVGLTLAQAQNLLEERWTSA</sequence>
<organism evidence="5 6">
    <name type="scientific">Brooklawnia cerclae</name>
    <dbReference type="NCBI Taxonomy" id="349934"/>
    <lineage>
        <taxon>Bacteria</taxon>
        <taxon>Bacillati</taxon>
        <taxon>Actinomycetota</taxon>
        <taxon>Actinomycetes</taxon>
        <taxon>Propionibacteriales</taxon>
        <taxon>Propionibacteriaceae</taxon>
        <taxon>Brooklawnia</taxon>
    </lineage>
</organism>
<evidence type="ECO:0000256" key="3">
    <source>
        <dbReference type="ARBA" id="ARBA00023163"/>
    </source>
</evidence>
<keyword evidence="6" id="KW-1185">Reference proteome</keyword>
<keyword evidence="1" id="KW-0805">Transcription regulation</keyword>
<dbReference type="Gene3D" id="1.10.10.10">
    <property type="entry name" value="Winged helix-like DNA-binding domain superfamily/Winged helix DNA-binding domain"/>
    <property type="match status" value="1"/>
</dbReference>
<dbReference type="PANTHER" id="PTHR38445:SF6">
    <property type="entry name" value="GNTR-FAMILY TRANSCRIPTIONAL REGULATOR"/>
    <property type="match status" value="1"/>
</dbReference>
<dbReference type="InterPro" id="IPR036388">
    <property type="entry name" value="WH-like_DNA-bd_sf"/>
</dbReference>
<keyword evidence="3" id="KW-0804">Transcription</keyword>
<dbReference type="GO" id="GO:0003677">
    <property type="term" value="F:DNA binding"/>
    <property type="evidence" value="ECO:0007669"/>
    <property type="project" value="UniProtKB-KW"/>
</dbReference>
<name>A0ABX0SGT2_9ACTN</name>
<comment type="caution">
    <text evidence="5">The sequence shown here is derived from an EMBL/GenBank/DDBJ whole genome shotgun (WGS) entry which is preliminary data.</text>
</comment>
<evidence type="ECO:0000256" key="2">
    <source>
        <dbReference type="ARBA" id="ARBA00023125"/>
    </source>
</evidence>
<dbReference type="CDD" id="cd07377">
    <property type="entry name" value="WHTH_GntR"/>
    <property type="match status" value="1"/>
</dbReference>
<proteinExistence type="predicted"/>
<dbReference type="EMBL" id="JAAMOZ010000001">
    <property type="protein sequence ID" value="NIH55941.1"/>
    <property type="molecule type" value="Genomic_DNA"/>
</dbReference>
<keyword evidence="2 5" id="KW-0238">DNA-binding</keyword>
<gene>
    <name evidence="5" type="ORF">FB473_000586</name>
</gene>
<dbReference type="Proteomes" id="UP000749311">
    <property type="component" value="Unassembled WGS sequence"/>
</dbReference>
<dbReference type="PROSITE" id="PS50949">
    <property type="entry name" value="HTH_GNTR"/>
    <property type="match status" value="1"/>
</dbReference>
<dbReference type="InterPro" id="IPR000524">
    <property type="entry name" value="Tscrpt_reg_HTH_GntR"/>
</dbReference>
<reference evidence="5 6" key="1">
    <citation type="submission" date="2020-02" db="EMBL/GenBank/DDBJ databases">
        <title>Sequencing the genomes of 1000 actinobacteria strains.</title>
        <authorList>
            <person name="Klenk H.-P."/>
        </authorList>
    </citation>
    <scope>NUCLEOTIDE SEQUENCE [LARGE SCALE GENOMIC DNA]</scope>
    <source>
        <strain evidence="5 6">DSM 19609</strain>
    </source>
</reference>
<evidence type="ECO:0000313" key="5">
    <source>
        <dbReference type="EMBL" id="NIH55941.1"/>
    </source>
</evidence>
<dbReference type="PANTHER" id="PTHR38445">
    <property type="entry name" value="HTH-TYPE TRANSCRIPTIONAL REPRESSOR YTRA"/>
    <property type="match status" value="1"/>
</dbReference>
<dbReference type="Pfam" id="PF00392">
    <property type="entry name" value="GntR"/>
    <property type="match status" value="1"/>
</dbReference>
<dbReference type="SMART" id="SM00345">
    <property type="entry name" value="HTH_GNTR"/>
    <property type="match status" value="1"/>
</dbReference>
<evidence type="ECO:0000256" key="1">
    <source>
        <dbReference type="ARBA" id="ARBA00023015"/>
    </source>
</evidence>
<protein>
    <submittedName>
        <fullName evidence="5">DNA-binding transcriptional regulator YhcF (GntR family)</fullName>
    </submittedName>
</protein>
<evidence type="ECO:0000259" key="4">
    <source>
        <dbReference type="PROSITE" id="PS50949"/>
    </source>
</evidence>
<feature type="domain" description="HTH gntR-type" evidence="4">
    <location>
        <begin position="8"/>
        <end position="76"/>
    </location>
</feature>
<dbReference type="InterPro" id="IPR036390">
    <property type="entry name" value="WH_DNA-bd_sf"/>
</dbReference>
<accession>A0ABX0SGT2</accession>